<sequence>MFGEPEPSQARPKPGALSRAEPATSLAGIYGQGPDCTTVTFTTPAARGSILMSESLSQLAGPLLSGYLLNWGLYGVLSVQVYFQDVYWTAFPNDSRSAQALVYGIYLLDTAQTFSLTYDAFQNFVVGFTDPAALDKIHNLWLDTYLIDGIVAFLVQLYYARRIHRLLPNSKIIPGIIVFMAIAQFAGMIDVCIDIKKIELFSLQQRLIDLDGIVTSVLWIGCSAIADVLIATTMVYSVRLIIGNSFPTVSYSIALQLSRFDTTFRETRSLIRRLNKLMMETCSLVAITSLLQPCLFWFFPRRSYHITPAIVIAKLYSNSLLVVLNSRARVHGRRGSLNGQVTEGTDWRTSVRVVTNRDTEIPLSTRS</sequence>
<proteinExistence type="predicted"/>
<dbReference type="PANTHER" id="PTHR40465">
    <property type="entry name" value="CHROMOSOME 1, WHOLE GENOME SHOTGUN SEQUENCE"/>
    <property type="match status" value="1"/>
</dbReference>
<keyword evidence="1" id="KW-1133">Transmembrane helix</keyword>
<reference evidence="3 4" key="1">
    <citation type="submission" date="2015-12" db="EMBL/GenBank/DDBJ databases">
        <title>Draft genome sequence of Moniliophthora roreri, the causal agent of frosty pod rot of cacao.</title>
        <authorList>
            <person name="Aime M.C."/>
            <person name="Diaz-Valderrama J.R."/>
            <person name="Kijpornyongpan T."/>
            <person name="Phillips-Mora W."/>
        </authorList>
    </citation>
    <scope>NUCLEOTIDE SEQUENCE [LARGE SCALE GENOMIC DNA]</scope>
    <source>
        <strain evidence="3 4">MCA 2952</strain>
    </source>
</reference>
<evidence type="ECO:0000313" key="3">
    <source>
        <dbReference type="EMBL" id="KTB42130.1"/>
    </source>
</evidence>
<protein>
    <recommendedName>
        <fullName evidence="2">DUF6534 domain-containing protein</fullName>
    </recommendedName>
</protein>
<feature type="transmembrane region" description="Helical" evidence="1">
    <location>
        <begin position="140"/>
        <end position="160"/>
    </location>
</feature>
<evidence type="ECO:0000256" key="1">
    <source>
        <dbReference type="SAM" id="Phobius"/>
    </source>
</evidence>
<accession>A0A0W0G0S6</accession>
<dbReference type="AlphaFoldDB" id="A0A0W0G0S6"/>
<dbReference type="Proteomes" id="UP000054988">
    <property type="component" value="Unassembled WGS sequence"/>
</dbReference>
<dbReference type="InterPro" id="IPR045339">
    <property type="entry name" value="DUF6534"/>
</dbReference>
<comment type="caution">
    <text evidence="3">The sequence shown here is derived from an EMBL/GenBank/DDBJ whole genome shotgun (WGS) entry which is preliminary data.</text>
</comment>
<feature type="transmembrane region" description="Helical" evidence="1">
    <location>
        <begin position="207"/>
        <end position="230"/>
    </location>
</feature>
<keyword evidence="1" id="KW-0472">Membrane</keyword>
<dbReference type="PANTHER" id="PTHR40465:SF1">
    <property type="entry name" value="DUF6534 DOMAIN-CONTAINING PROTEIN"/>
    <property type="match status" value="1"/>
</dbReference>
<evidence type="ECO:0000313" key="4">
    <source>
        <dbReference type="Proteomes" id="UP000054988"/>
    </source>
</evidence>
<evidence type="ECO:0000259" key="2">
    <source>
        <dbReference type="Pfam" id="PF20152"/>
    </source>
</evidence>
<dbReference type="Pfam" id="PF20152">
    <property type="entry name" value="DUF6534"/>
    <property type="match status" value="1"/>
</dbReference>
<feature type="transmembrane region" description="Helical" evidence="1">
    <location>
        <begin position="305"/>
        <end position="324"/>
    </location>
</feature>
<feature type="domain" description="DUF6534" evidence="2">
    <location>
        <begin position="223"/>
        <end position="328"/>
    </location>
</feature>
<keyword evidence="1" id="KW-0812">Transmembrane</keyword>
<gene>
    <name evidence="3" type="ORF">WG66_5296</name>
</gene>
<name>A0A0W0G0S6_MONRR</name>
<feature type="transmembrane region" description="Helical" evidence="1">
    <location>
        <begin position="172"/>
        <end position="195"/>
    </location>
</feature>
<organism evidence="3 4">
    <name type="scientific">Moniliophthora roreri</name>
    <name type="common">Frosty pod rot fungus</name>
    <name type="synonym">Monilia roreri</name>
    <dbReference type="NCBI Taxonomy" id="221103"/>
    <lineage>
        <taxon>Eukaryota</taxon>
        <taxon>Fungi</taxon>
        <taxon>Dikarya</taxon>
        <taxon>Basidiomycota</taxon>
        <taxon>Agaricomycotina</taxon>
        <taxon>Agaricomycetes</taxon>
        <taxon>Agaricomycetidae</taxon>
        <taxon>Agaricales</taxon>
        <taxon>Marasmiineae</taxon>
        <taxon>Marasmiaceae</taxon>
        <taxon>Moniliophthora</taxon>
    </lineage>
</organism>
<dbReference type="EMBL" id="LATX01001380">
    <property type="protein sequence ID" value="KTB42130.1"/>
    <property type="molecule type" value="Genomic_DNA"/>
</dbReference>
<feature type="transmembrane region" description="Helical" evidence="1">
    <location>
        <begin position="277"/>
        <end position="299"/>
    </location>
</feature>